<dbReference type="InterPro" id="IPR054221">
    <property type="entry name" value="DUF6941"/>
</dbReference>
<dbReference type="EMBL" id="CP010904">
    <property type="protein sequence ID" value="AKJ64071.1"/>
    <property type="molecule type" value="Genomic_DNA"/>
</dbReference>
<dbReference type="Proteomes" id="UP000035268">
    <property type="component" value="Chromosome"/>
</dbReference>
<evidence type="ECO:0000313" key="1">
    <source>
        <dbReference type="EMBL" id="AKJ64071.1"/>
    </source>
</evidence>
<dbReference type="Pfam" id="PF22091">
    <property type="entry name" value="DUF6941"/>
    <property type="match status" value="1"/>
</dbReference>
<evidence type="ECO:0008006" key="3">
    <source>
        <dbReference type="Google" id="ProtNLM"/>
    </source>
</evidence>
<keyword evidence="2" id="KW-1185">Reference proteome</keyword>
<evidence type="ECO:0000313" key="2">
    <source>
        <dbReference type="Proteomes" id="UP000035268"/>
    </source>
</evidence>
<reference evidence="2" key="1">
    <citation type="submission" date="2015-02" db="EMBL/GenBank/DDBJ databases">
        <title>Description and complete genome sequence of the first cultured representative of the subdivision 5 of the Verrucomicrobia phylum.</title>
        <authorList>
            <person name="Spring S."/>
            <person name="Bunk B."/>
            <person name="Sproer C."/>
            <person name="Klenk H.-P."/>
        </authorList>
    </citation>
    <scope>NUCLEOTIDE SEQUENCE [LARGE SCALE GENOMIC DNA]</scope>
    <source>
        <strain evidence="2">L21-Fru-AB</strain>
    </source>
</reference>
<dbReference type="AlphaFoldDB" id="A0A0G3EC47"/>
<dbReference type="STRING" id="1307763.L21SP4_00808"/>
<gene>
    <name evidence="1" type="ORF">L21SP4_00808</name>
</gene>
<proteinExistence type="predicted"/>
<dbReference type="KEGG" id="vbl:L21SP4_00808"/>
<reference evidence="1 2" key="2">
    <citation type="journal article" date="2016" name="ISME J.">
        <title>Characterization of the first cultured representative of Verrucomicrobia subdivision 5 indicates the proposal of a novel phylum.</title>
        <authorList>
            <person name="Spring S."/>
            <person name="Bunk B."/>
            <person name="Sproer C."/>
            <person name="Schumann P."/>
            <person name="Rohde M."/>
            <person name="Tindall B.J."/>
            <person name="Klenk H.P."/>
        </authorList>
    </citation>
    <scope>NUCLEOTIDE SEQUENCE [LARGE SCALE GENOMIC DNA]</scope>
    <source>
        <strain evidence="1 2">L21-Fru-AB</strain>
    </source>
</reference>
<protein>
    <recommendedName>
        <fullName evidence="3">DUF4469 domain-containing protein</fullName>
    </recommendedName>
</protein>
<name>A0A0G3EC47_9BACT</name>
<accession>A0A0G3EC47</accession>
<organism evidence="1 2">
    <name type="scientific">Kiritimatiella glycovorans</name>
    <dbReference type="NCBI Taxonomy" id="1307763"/>
    <lineage>
        <taxon>Bacteria</taxon>
        <taxon>Pseudomonadati</taxon>
        <taxon>Kiritimatiellota</taxon>
        <taxon>Kiritimatiellia</taxon>
        <taxon>Kiritimatiellales</taxon>
        <taxon>Kiritimatiellaceae</taxon>
        <taxon>Kiritimatiella</taxon>
    </lineage>
</organism>
<sequence>MLLGIFDTVRARSLPLRFSRLCIVTRWCSGEGSFQQRSRILCPDQEAVLAEGRNIPLRLQSPESTATNVEVFADLEFGEFGTYWVEVLLDEAMMIRFPIRILKSPAKAPHS</sequence>